<proteinExistence type="predicted"/>
<accession>A0A5J4PWE2</accession>
<dbReference type="EMBL" id="SNRY01006253">
    <property type="protein sequence ID" value="KAA6313009.1"/>
    <property type="molecule type" value="Genomic_DNA"/>
</dbReference>
<organism evidence="1">
    <name type="scientific">termite gut metagenome</name>
    <dbReference type="NCBI Taxonomy" id="433724"/>
    <lineage>
        <taxon>unclassified sequences</taxon>
        <taxon>metagenomes</taxon>
        <taxon>organismal metagenomes</taxon>
    </lineage>
</organism>
<feature type="non-terminal residue" evidence="1">
    <location>
        <position position="30"/>
    </location>
</feature>
<name>A0A5J4PWE2_9ZZZZ</name>
<gene>
    <name evidence="1" type="ORF">EZS27_036149</name>
</gene>
<evidence type="ECO:0000313" key="1">
    <source>
        <dbReference type="EMBL" id="KAA6313009.1"/>
    </source>
</evidence>
<protein>
    <submittedName>
        <fullName evidence="1">Uncharacterized protein</fullName>
    </submittedName>
</protein>
<sequence length="30" mass="3309">MYLPLINEQMVSLITDSEDQLIAVGLSMPS</sequence>
<comment type="caution">
    <text evidence="1">The sequence shown here is derived from an EMBL/GenBank/DDBJ whole genome shotgun (WGS) entry which is preliminary data.</text>
</comment>
<dbReference type="AlphaFoldDB" id="A0A5J4PWE2"/>
<reference evidence="1" key="1">
    <citation type="submission" date="2019-03" db="EMBL/GenBank/DDBJ databases">
        <title>Single cell metagenomics reveals metabolic interactions within the superorganism composed of flagellate Streblomastix strix and complex community of Bacteroidetes bacteria on its surface.</title>
        <authorList>
            <person name="Treitli S.C."/>
            <person name="Kolisko M."/>
            <person name="Husnik F."/>
            <person name="Keeling P."/>
            <person name="Hampl V."/>
        </authorList>
    </citation>
    <scope>NUCLEOTIDE SEQUENCE</scope>
    <source>
        <strain evidence="1">STM</strain>
    </source>
</reference>